<dbReference type="EMBL" id="SZZH01000003">
    <property type="protein sequence ID" value="TKV58546.1"/>
    <property type="molecule type" value="Genomic_DNA"/>
</dbReference>
<name>A0A4U6QEX4_9ACTN</name>
<dbReference type="InterPro" id="IPR035907">
    <property type="entry name" value="Hppk_sf"/>
</dbReference>
<dbReference type="GO" id="GO:0005524">
    <property type="term" value="F:ATP binding"/>
    <property type="evidence" value="ECO:0007669"/>
    <property type="project" value="UniProtKB-KW"/>
</dbReference>
<gene>
    <name evidence="10" type="primary">folK</name>
    <name evidence="10" type="ORF">FDO65_13450</name>
</gene>
<dbReference type="SUPFAM" id="SSF55083">
    <property type="entry name" value="6-hydroxymethyl-7,8-dihydropterin pyrophosphokinase, HPPK"/>
    <property type="match status" value="1"/>
</dbReference>
<dbReference type="UniPathway" id="UPA00077">
    <property type="reaction ID" value="UER00155"/>
</dbReference>
<evidence type="ECO:0000256" key="3">
    <source>
        <dbReference type="ARBA" id="ARBA00013253"/>
    </source>
</evidence>
<dbReference type="PANTHER" id="PTHR43071:SF1">
    <property type="entry name" value="2-AMINO-4-HYDROXY-6-HYDROXYMETHYLDIHYDROPTERIDINE PYROPHOSPHOKINASE"/>
    <property type="match status" value="1"/>
</dbReference>
<comment type="pathway">
    <text evidence="2">Cofactor biosynthesis; tetrahydrofolate biosynthesis; 2-amino-4-hydroxy-6-hydroxymethyl-7,8-dihydropteridine diphosphate from 7,8-dihydroneopterin triphosphate: step 4/4.</text>
</comment>
<keyword evidence="8" id="KW-0289">Folate biosynthesis</keyword>
<dbReference type="RefSeq" id="WP_137450209.1">
    <property type="nucleotide sequence ID" value="NZ_SZZH01000003.1"/>
</dbReference>
<evidence type="ECO:0000256" key="4">
    <source>
        <dbReference type="ARBA" id="ARBA00022679"/>
    </source>
</evidence>
<reference evidence="10 11" key="1">
    <citation type="submission" date="2019-05" db="EMBL/GenBank/DDBJ databases">
        <title>Nakamurella sp. N5BH11, whole genome shotgun sequence.</title>
        <authorList>
            <person name="Tuo L."/>
        </authorList>
    </citation>
    <scope>NUCLEOTIDE SEQUENCE [LARGE SCALE GENOMIC DNA]</scope>
    <source>
        <strain evidence="10 11">N5BH11</strain>
    </source>
</reference>
<evidence type="ECO:0000256" key="6">
    <source>
        <dbReference type="ARBA" id="ARBA00022777"/>
    </source>
</evidence>
<feature type="domain" description="7,8-dihydro-6-hydroxymethylpterin-pyrophosphokinase" evidence="9">
    <location>
        <begin position="5"/>
        <end position="137"/>
    </location>
</feature>
<dbReference type="Gene3D" id="3.30.70.560">
    <property type="entry name" value="7,8-Dihydro-6-hydroxymethylpterin-pyrophosphokinase HPPK"/>
    <property type="match status" value="1"/>
</dbReference>
<evidence type="ECO:0000313" key="11">
    <source>
        <dbReference type="Proteomes" id="UP000306985"/>
    </source>
</evidence>
<evidence type="ECO:0000256" key="7">
    <source>
        <dbReference type="ARBA" id="ARBA00022840"/>
    </source>
</evidence>
<evidence type="ECO:0000256" key="2">
    <source>
        <dbReference type="ARBA" id="ARBA00005051"/>
    </source>
</evidence>
<comment type="caution">
    <text evidence="10">The sequence shown here is derived from an EMBL/GenBank/DDBJ whole genome shotgun (WGS) entry which is preliminary data.</text>
</comment>
<evidence type="ECO:0000256" key="8">
    <source>
        <dbReference type="ARBA" id="ARBA00022909"/>
    </source>
</evidence>
<keyword evidence="5" id="KW-0547">Nucleotide-binding</keyword>
<dbReference type="AlphaFoldDB" id="A0A4U6QEX4"/>
<keyword evidence="6 10" id="KW-0418">Kinase</keyword>
<organism evidence="10 11">
    <name type="scientific">Nakamurella flava</name>
    <dbReference type="NCBI Taxonomy" id="2576308"/>
    <lineage>
        <taxon>Bacteria</taxon>
        <taxon>Bacillati</taxon>
        <taxon>Actinomycetota</taxon>
        <taxon>Actinomycetes</taxon>
        <taxon>Nakamurellales</taxon>
        <taxon>Nakamurellaceae</taxon>
        <taxon>Nakamurella</taxon>
    </lineage>
</organism>
<keyword evidence="7" id="KW-0067">ATP-binding</keyword>
<dbReference type="GO" id="GO:0046656">
    <property type="term" value="P:folic acid biosynthetic process"/>
    <property type="evidence" value="ECO:0007669"/>
    <property type="project" value="UniProtKB-KW"/>
</dbReference>
<protein>
    <recommendedName>
        <fullName evidence="3">2-amino-4-hydroxy-6-hydroxymethyldihydropteridine diphosphokinase</fullName>
        <ecNumber evidence="3">2.7.6.3</ecNumber>
    </recommendedName>
</protein>
<keyword evidence="11" id="KW-1185">Reference proteome</keyword>
<dbReference type="Pfam" id="PF01288">
    <property type="entry name" value="HPPK"/>
    <property type="match status" value="1"/>
</dbReference>
<accession>A0A4U6QEX4</accession>
<dbReference type="PANTHER" id="PTHR43071">
    <property type="entry name" value="2-AMINO-4-HYDROXY-6-HYDROXYMETHYLDIHYDROPTERIDINE PYROPHOSPHOKINASE"/>
    <property type="match status" value="1"/>
</dbReference>
<dbReference type="GO" id="GO:0003848">
    <property type="term" value="F:2-amino-4-hydroxy-6-hydroxymethyldihydropteridine diphosphokinase activity"/>
    <property type="evidence" value="ECO:0007669"/>
    <property type="project" value="UniProtKB-EC"/>
</dbReference>
<dbReference type="GO" id="GO:0016301">
    <property type="term" value="F:kinase activity"/>
    <property type="evidence" value="ECO:0007669"/>
    <property type="project" value="UniProtKB-KW"/>
</dbReference>
<sequence length="166" mass="18179">MSRAVLSLGSNEGDRMAHLQSAVDALGDLVRAVSSAYRTPPWGPVPQPDYYNLVLIAEDGGRGPRVWLDRCRELERAAGRDRSPAAVRWGPRTLDADVVTVEVHRRPVRSSDPELTLPHPRAAERAFVLLPWVEIDPAAELPDAGPVADLLESLDVTGIERVGHVR</sequence>
<evidence type="ECO:0000259" key="9">
    <source>
        <dbReference type="Pfam" id="PF01288"/>
    </source>
</evidence>
<proteinExistence type="predicted"/>
<comment type="catalytic activity">
    <reaction evidence="1">
        <text>6-hydroxymethyl-7,8-dihydropterin + ATP = (7,8-dihydropterin-6-yl)methyl diphosphate + AMP + H(+)</text>
        <dbReference type="Rhea" id="RHEA:11412"/>
        <dbReference type="ChEBI" id="CHEBI:15378"/>
        <dbReference type="ChEBI" id="CHEBI:30616"/>
        <dbReference type="ChEBI" id="CHEBI:44841"/>
        <dbReference type="ChEBI" id="CHEBI:72950"/>
        <dbReference type="ChEBI" id="CHEBI:456215"/>
        <dbReference type="EC" id="2.7.6.3"/>
    </reaction>
</comment>
<dbReference type="NCBIfam" id="TIGR01498">
    <property type="entry name" value="folK"/>
    <property type="match status" value="1"/>
</dbReference>
<evidence type="ECO:0000256" key="5">
    <source>
        <dbReference type="ARBA" id="ARBA00022741"/>
    </source>
</evidence>
<dbReference type="InterPro" id="IPR000550">
    <property type="entry name" value="Hppk"/>
</dbReference>
<dbReference type="Proteomes" id="UP000306985">
    <property type="component" value="Unassembled WGS sequence"/>
</dbReference>
<dbReference type="EC" id="2.7.6.3" evidence="3"/>
<evidence type="ECO:0000313" key="10">
    <source>
        <dbReference type="EMBL" id="TKV58546.1"/>
    </source>
</evidence>
<dbReference type="CDD" id="cd00483">
    <property type="entry name" value="HPPK"/>
    <property type="match status" value="1"/>
</dbReference>
<evidence type="ECO:0000256" key="1">
    <source>
        <dbReference type="ARBA" id="ARBA00000198"/>
    </source>
</evidence>
<dbReference type="GO" id="GO:0046654">
    <property type="term" value="P:tetrahydrofolate biosynthetic process"/>
    <property type="evidence" value="ECO:0007669"/>
    <property type="project" value="UniProtKB-UniPathway"/>
</dbReference>
<dbReference type="OrthoDB" id="9808041at2"/>
<keyword evidence="4 10" id="KW-0808">Transferase</keyword>